<dbReference type="PROSITE" id="PS51892">
    <property type="entry name" value="SUBTILASE"/>
    <property type="match status" value="1"/>
</dbReference>
<comment type="similarity">
    <text evidence="1 5 6">Belongs to the peptidase S8 family.</text>
</comment>
<dbReference type="EMBL" id="AQRA01000002">
    <property type="protein sequence ID" value="EZH75167.1"/>
    <property type="molecule type" value="Genomic_DNA"/>
</dbReference>
<dbReference type="InterPro" id="IPR034080">
    <property type="entry name" value="Protease_P7-like_dom"/>
</dbReference>
<feature type="active site" description="Charge relay system" evidence="5">
    <location>
        <position position="99"/>
    </location>
</feature>
<dbReference type="SUPFAM" id="SSF52743">
    <property type="entry name" value="Subtilisin-like"/>
    <property type="match status" value="1"/>
</dbReference>
<dbReference type="PROSITE" id="PS00138">
    <property type="entry name" value="SUBTILASE_SER"/>
    <property type="match status" value="1"/>
</dbReference>
<evidence type="ECO:0000256" key="4">
    <source>
        <dbReference type="ARBA" id="ARBA00022825"/>
    </source>
</evidence>
<dbReference type="InterPro" id="IPR015500">
    <property type="entry name" value="Peptidase_S8_subtilisin-rel"/>
</dbReference>
<dbReference type="eggNOG" id="COG1404">
    <property type="taxonomic scope" value="Bacteria"/>
</dbReference>
<gene>
    <name evidence="8" type="ORF">ATO12_10610</name>
</gene>
<feature type="active site" description="Charge relay system" evidence="5">
    <location>
        <position position="492"/>
    </location>
</feature>
<evidence type="ECO:0000259" key="7">
    <source>
        <dbReference type="Pfam" id="PF00082"/>
    </source>
</evidence>
<evidence type="ECO:0000313" key="9">
    <source>
        <dbReference type="Proteomes" id="UP000023541"/>
    </source>
</evidence>
<name>A0A023BYL0_9FLAO</name>
<dbReference type="InterPro" id="IPR051048">
    <property type="entry name" value="Peptidase_S8/S53_subtilisin"/>
</dbReference>
<dbReference type="Pfam" id="PF00082">
    <property type="entry name" value="Peptidase_S8"/>
    <property type="match status" value="1"/>
</dbReference>
<dbReference type="RefSeq" id="WP_081801989.1">
    <property type="nucleotide sequence ID" value="NZ_AQRA01000002.1"/>
</dbReference>
<dbReference type="Proteomes" id="UP000023541">
    <property type="component" value="Unassembled WGS sequence"/>
</dbReference>
<dbReference type="AlphaFoldDB" id="A0A023BYL0"/>
<dbReference type="PROSITE" id="PS00137">
    <property type="entry name" value="SUBTILASE_HIS"/>
    <property type="match status" value="1"/>
</dbReference>
<organism evidence="8 9">
    <name type="scientific">Aquimarina atlantica</name>
    <dbReference type="NCBI Taxonomy" id="1317122"/>
    <lineage>
        <taxon>Bacteria</taxon>
        <taxon>Pseudomonadati</taxon>
        <taxon>Bacteroidota</taxon>
        <taxon>Flavobacteriia</taxon>
        <taxon>Flavobacteriales</taxon>
        <taxon>Flavobacteriaceae</taxon>
        <taxon>Aquimarina</taxon>
    </lineage>
</organism>
<evidence type="ECO:0000313" key="8">
    <source>
        <dbReference type="EMBL" id="EZH75167.1"/>
    </source>
</evidence>
<evidence type="ECO:0000256" key="3">
    <source>
        <dbReference type="ARBA" id="ARBA00022801"/>
    </source>
</evidence>
<evidence type="ECO:0000256" key="6">
    <source>
        <dbReference type="RuleBase" id="RU003355"/>
    </source>
</evidence>
<keyword evidence="4 5" id="KW-0720">Serine protease</keyword>
<dbReference type="InterPro" id="IPR000209">
    <property type="entry name" value="Peptidase_S8/S53_dom"/>
</dbReference>
<dbReference type="InterPro" id="IPR036852">
    <property type="entry name" value="Peptidase_S8/S53_dom_sf"/>
</dbReference>
<dbReference type="PANTHER" id="PTHR43399">
    <property type="entry name" value="SUBTILISIN-RELATED"/>
    <property type="match status" value="1"/>
</dbReference>
<dbReference type="PANTHER" id="PTHR43399:SF4">
    <property type="entry name" value="CELL WALL-ASSOCIATED PROTEASE"/>
    <property type="match status" value="1"/>
</dbReference>
<dbReference type="CDD" id="cd07483">
    <property type="entry name" value="Peptidases_S8_Subtilisin_Novo-like"/>
    <property type="match status" value="1"/>
</dbReference>
<keyword evidence="3 5" id="KW-0378">Hydrolase</keyword>
<sequence>MKYLIKIKDQMIPSSNKIITTIASSMILVSCGAPTIISTPIENIDTIPLKNIDLTDAQLKGWNSLDLVSDTVPGMSVNKAYNTLIKGKKGKTVIVGVIDSGVDIEHEDLDGVIWTNPKEIKGNGKDDDNNGYIDDIHGWNFLGDSEDENLEYVRIIKKFKPKYAGKTLASIPENDRSEYQNYIAAKAEFEKEYQENSAQKTQYEQILQQSKISHKAITDALGKEDYSRDELLKVEAKTQEMQQHVAFLAQMFGFMDPGDTVPDFIKNLKEGVDHFTDQLNYNLNPEFDGRTVVGDNVDDITDVKYGNNNVMGPDPKKEGIKHGTHVAGIIAAERNNGKGMNGIAQNVKIMAVRAVPNGDEYDKDIALAIRYVVDNGAKVINTSFGKYYSTHPEWVREAITYAASKDVLIVNAAGNEGTDLDKKAVYPNDQTNNGSEIADNFITIGALNYAYGSNLVADFSNYGKNNVDAFAPGVKIWSTTPNNSYEYLQGTSMAAPAVAGVAALIRSYYPNLKAPQVKQILMDSGLSTKSSVVIGGEQTNVGSFSGLSKSGKMVNLYNALIMADKLSK</sequence>
<evidence type="ECO:0000256" key="5">
    <source>
        <dbReference type="PROSITE-ProRule" id="PRU01240"/>
    </source>
</evidence>
<proteinExistence type="inferred from homology"/>
<dbReference type="Gene3D" id="3.40.50.200">
    <property type="entry name" value="Peptidase S8/S53 domain"/>
    <property type="match status" value="2"/>
</dbReference>
<keyword evidence="9" id="KW-1185">Reference proteome</keyword>
<protein>
    <submittedName>
        <fullName evidence="8">Peptidase S8</fullName>
    </submittedName>
</protein>
<reference evidence="8 9" key="1">
    <citation type="submission" date="2014-04" db="EMBL/GenBank/DDBJ databases">
        <title>Aquimarina sp. 22II-S11-z7 Genome Sequencing.</title>
        <authorList>
            <person name="Lai Q."/>
        </authorList>
    </citation>
    <scope>NUCLEOTIDE SEQUENCE [LARGE SCALE GENOMIC DNA]</scope>
    <source>
        <strain evidence="8 9">22II-S11-z7</strain>
    </source>
</reference>
<accession>A0A023BYL0</accession>
<keyword evidence="2 5" id="KW-0645">Protease</keyword>
<feature type="active site" description="Charge relay system" evidence="5">
    <location>
        <position position="322"/>
    </location>
</feature>
<evidence type="ECO:0000256" key="1">
    <source>
        <dbReference type="ARBA" id="ARBA00011073"/>
    </source>
</evidence>
<dbReference type="InterPro" id="IPR023828">
    <property type="entry name" value="Peptidase_S8_Ser-AS"/>
</dbReference>
<evidence type="ECO:0000256" key="2">
    <source>
        <dbReference type="ARBA" id="ARBA00022670"/>
    </source>
</evidence>
<dbReference type="InterPro" id="IPR022398">
    <property type="entry name" value="Peptidase_S8_His-AS"/>
</dbReference>
<dbReference type="PROSITE" id="PS51257">
    <property type="entry name" value="PROKAR_LIPOPROTEIN"/>
    <property type="match status" value="1"/>
</dbReference>
<dbReference type="OrthoDB" id="9798386at2"/>
<dbReference type="InterPro" id="IPR023827">
    <property type="entry name" value="Peptidase_S8_Asp-AS"/>
</dbReference>
<dbReference type="PROSITE" id="PS00136">
    <property type="entry name" value="SUBTILASE_ASP"/>
    <property type="match status" value="1"/>
</dbReference>
<dbReference type="GO" id="GO:0004252">
    <property type="term" value="F:serine-type endopeptidase activity"/>
    <property type="evidence" value="ECO:0007669"/>
    <property type="project" value="UniProtKB-UniRule"/>
</dbReference>
<feature type="domain" description="Peptidase S8/S53" evidence="7">
    <location>
        <begin position="90"/>
        <end position="525"/>
    </location>
</feature>
<dbReference type="InterPro" id="IPR017308">
    <property type="entry name" value="Pept_S8_subtilisin_bacteroid"/>
</dbReference>
<dbReference type="PRINTS" id="PR00723">
    <property type="entry name" value="SUBTILISIN"/>
</dbReference>
<comment type="caution">
    <text evidence="8">The sequence shown here is derived from an EMBL/GenBank/DDBJ whole genome shotgun (WGS) entry which is preliminary data.</text>
</comment>
<dbReference type="GO" id="GO:0006508">
    <property type="term" value="P:proteolysis"/>
    <property type="evidence" value="ECO:0007669"/>
    <property type="project" value="UniProtKB-KW"/>
</dbReference>
<dbReference type="PIRSF" id="PIRSF037892">
    <property type="entry name" value="Subtilisin_rel_SRU_0565"/>
    <property type="match status" value="1"/>
</dbReference>
<dbReference type="STRING" id="1317122.ATO12_10610"/>